<reference evidence="1 2" key="1">
    <citation type="journal article" date="2011" name="J. Bacteriol.">
        <title>Complete genome sequence of the dog commensal and human pathogen Capnocytophaga canimorsus strain 5.</title>
        <authorList>
            <person name="Manfredi P."/>
            <person name="Pagni M."/>
            <person name="Cornelis G.R."/>
        </authorList>
    </citation>
    <scope>NUCLEOTIDE SEQUENCE [LARGE SCALE GENOMIC DNA]</scope>
    <source>
        <strain evidence="2">5</strain>
    </source>
</reference>
<gene>
    <name evidence="1" type="ordered locus">Ccan_14190</name>
</gene>
<dbReference type="HOGENOM" id="CLU_3059705_0_0_10"/>
<accession>F9YQJ6</accession>
<proteinExistence type="predicted"/>
<dbReference type="EMBL" id="CP002113">
    <property type="protein sequence ID" value="AEK23535.1"/>
    <property type="molecule type" value="Genomic_DNA"/>
</dbReference>
<dbReference type="KEGG" id="ccm:Ccan_14190"/>
<keyword evidence="2" id="KW-1185">Reference proteome</keyword>
<evidence type="ECO:0000313" key="2">
    <source>
        <dbReference type="Proteomes" id="UP000008895"/>
    </source>
</evidence>
<sequence length="53" mass="6231">MPQTKQRFFKRRDVFGISSLFMISTETVFILTKSFHKKCPQNICFGGKEVFLL</sequence>
<name>F9YQJ6_CAPCC</name>
<dbReference type="Proteomes" id="UP000008895">
    <property type="component" value="Chromosome"/>
</dbReference>
<evidence type="ECO:0000313" key="1">
    <source>
        <dbReference type="EMBL" id="AEK23535.1"/>
    </source>
</evidence>
<organism evidence="1 2">
    <name type="scientific">Capnocytophaga canimorsus (strain 5)</name>
    <dbReference type="NCBI Taxonomy" id="860228"/>
    <lineage>
        <taxon>Bacteria</taxon>
        <taxon>Pseudomonadati</taxon>
        <taxon>Bacteroidota</taxon>
        <taxon>Flavobacteriia</taxon>
        <taxon>Flavobacteriales</taxon>
        <taxon>Flavobacteriaceae</taxon>
        <taxon>Capnocytophaga</taxon>
    </lineage>
</organism>
<dbReference type="AlphaFoldDB" id="F9YQJ6"/>
<protein>
    <submittedName>
        <fullName evidence="1">Uncharacterized protein</fullName>
    </submittedName>
</protein>